<evidence type="ECO:0000259" key="7">
    <source>
        <dbReference type="Pfam" id="PF25967"/>
    </source>
</evidence>
<evidence type="ECO:0000313" key="8">
    <source>
        <dbReference type="EMBL" id="PMS14996.1"/>
    </source>
</evidence>
<evidence type="ECO:0000259" key="5">
    <source>
        <dbReference type="Pfam" id="PF25917"/>
    </source>
</evidence>
<comment type="caution">
    <text evidence="8">The sequence shown here is derived from an EMBL/GenBank/DDBJ whole genome shotgun (WGS) entry which is preliminary data.</text>
</comment>
<dbReference type="Pfam" id="PF25967">
    <property type="entry name" value="RND-MFP_C"/>
    <property type="match status" value="1"/>
</dbReference>
<dbReference type="Pfam" id="PF25876">
    <property type="entry name" value="HH_MFP_RND"/>
    <property type="match status" value="1"/>
</dbReference>
<dbReference type="InterPro" id="IPR006143">
    <property type="entry name" value="RND_pump_MFP"/>
</dbReference>
<comment type="similarity">
    <text evidence="2">Belongs to the membrane fusion protein (MFP) (TC 8.A.1) family.</text>
</comment>
<dbReference type="InterPro" id="IPR058625">
    <property type="entry name" value="MdtA-like_BSH"/>
</dbReference>
<dbReference type="Gene3D" id="2.40.50.100">
    <property type="match status" value="1"/>
</dbReference>
<feature type="domain" description="Multidrug resistance protein MdtA-like C-terminal permuted SH3" evidence="7">
    <location>
        <begin position="307"/>
        <end position="367"/>
    </location>
</feature>
<feature type="domain" description="Multidrug resistance protein MdtA-like beta-barrel" evidence="6">
    <location>
        <begin position="219"/>
        <end position="299"/>
    </location>
</feature>
<keyword evidence="9" id="KW-1185">Reference proteome</keyword>
<comment type="subcellular location">
    <subcellularLocation>
        <location evidence="1">Cell envelope</location>
    </subcellularLocation>
</comment>
<evidence type="ECO:0000313" key="9">
    <source>
        <dbReference type="Proteomes" id="UP000235616"/>
    </source>
</evidence>
<dbReference type="PANTHER" id="PTHR30158">
    <property type="entry name" value="ACRA/E-RELATED COMPONENT OF DRUG EFFLUX TRANSPORTER"/>
    <property type="match status" value="1"/>
</dbReference>
<evidence type="ECO:0000256" key="2">
    <source>
        <dbReference type="ARBA" id="ARBA00009477"/>
    </source>
</evidence>
<feature type="domain" description="Multidrug resistance protein MdtA-like barrel-sandwich hybrid" evidence="5">
    <location>
        <begin position="72"/>
        <end position="212"/>
    </location>
</feature>
<dbReference type="GO" id="GO:0005886">
    <property type="term" value="C:plasma membrane"/>
    <property type="evidence" value="ECO:0007669"/>
    <property type="project" value="TreeGrafter"/>
</dbReference>
<dbReference type="FunFam" id="2.40.420.20:FF:000001">
    <property type="entry name" value="Efflux RND transporter periplasmic adaptor subunit"/>
    <property type="match status" value="1"/>
</dbReference>
<protein>
    <submittedName>
        <fullName evidence="8">Efflux transporter periplasmic adaptor subunit</fullName>
    </submittedName>
</protein>
<dbReference type="RefSeq" id="WP_102648943.1">
    <property type="nucleotide sequence ID" value="NZ_PNYA01000037.1"/>
</dbReference>
<evidence type="ECO:0000256" key="1">
    <source>
        <dbReference type="ARBA" id="ARBA00004196"/>
    </source>
</evidence>
<accession>A0A2N7VCW3</accession>
<dbReference type="PANTHER" id="PTHR30158:SF10">
    <property type="entry name" value="CATION EFFLUX PUMP"/>
    <property type="match status" value="1"/>
</dbReference>
<dbReference type="Gene3D" id="2.40.30.170">
    <property type="match status" value="1"/>
</dbReference>
<dbReference type="GO" id="GO:0022857">
    <property type="term" value="F:transmembrane transporter activity"/>
    <property type="evidence" value="ECO:0007669"/>
    <property type="project" value="InterPro"/>
</dbReference>
<dbReference type="GO" id="GO:0030313">
    <property type="term" value="C:cell envelope"/>
    <property type="evidence" value="ECO:0007669"/>
    <property type="project" value="UniProtKB-SubCell"/>
</dbReference>
<dbReference type="InterPro" id="IPR058624">
    <property type="entry name" value="MdtA-like_HH"/>
</dbReference>
<dbReference type="NCBIfam" id="TIGR01730">
    <property type="entry name" value="RND_mfp"/>
    <property type="match status" value="1"/>
</dbReference>
<evidence type="ECO:0000259" key="6">
    <source>
        <dbReference type="Pfam" id="PF25944"/>
    </source>
</evidence>
<dbReference type="SUPFAM" id="SSF111369">
    <property type="entry name" value="HlyD-like secretion proteins"/>
    <property type="match status" value="1"/>
</dbReference>
<feature type="domain" description="Multidrug resistance protein MdtA-like alpha-helical hairpin" evidence="4">
    <location>
        <begin position="112"/>
        <end position="181"/>
    </location>
</feature>
<dbReference type="InterPro" id="IPR058627">
    <property type="entry name" value="MdtA-like_C"/>
</dbReference>
<dbReference type="EMBL" id="PNYA01000037">
    <property type="protein sequence ID" value="PMS14996.1"/>
    <property type="molecule type" value="Genomic_DNA"/>
</dbReference>
<dbReference type="Pfam" id="PF25944">
    <property type="entry name" value="Beta-barrel_RND"/>
    <property type="match status" value="1"/>
</dbReference>
<dbReference type="Pfam" id="PF25917">
    <property type="entry name" value="BSH_RND"/>
    <property type="match status" value="1"/>
</dbReference>
<evidence type="ECO:0000256" key="3">
    <source>
        <dbReference type="SAM" id="MobiDB-lite"/>
    </source>
</evidence>
<dbReference type="GO" id="GO:0046677">
    <property type="term" value="P:response to antibiotic"/>
    <property type="evidence" value="ECO:0007669"/>
    <property type="project" value="TreeGrafter"/>
</dbReference>
<feature type="region of interest" description="Disordered" evidence="3">
    <location>
        <begin position="381"/>
        <end position="406"/>
    </location>
</feature>
<sequence length="406" mass="42602">MSKKPLSRNRIAYAVLAVAAVAGIGAFSAIRVNASAPAQAAPMEPEVDVATVLNRTVTDWQTYSGRLEAVDKVDVRPQVSGTIVAVDFKDGALVKKGQTLFVIDPRPYAAEVDRAKAQLAAAQARNSYAQTDWQRAQRLMSDNAIAKRDYDEKQNTALQAAADVKAAQAALETAQINLGYTTIVAPVAGRVSRAEITVGNVVSAGASAAPLTTLVSVSPIYASFDVDEQTYLKYIGRARNGANVPVDLGLADETGYSRKGAIASVDNRLDTSSGTIRVRARFDNADGTLVPGLYARVKVGGGEPHAALLIDEAAIGTDQDKKYVLVVDPKGQVVYREVKLGAEHGNLRVITAGLSASDRIVVNGIQRVRPGATVRAHMVPMTDDPAGGNGGNPTADAGQAAQAKNS</sequence>
<gene>
    <name evidence="8" type="ORF">C0Z18_29290</name>
</gene>
<organism evidence="8 9">
    <name type="scientific">Trinickia dabaoshanensis</name>
    <dbReference type="NCBI Taxonomy" id="564714"/>
    <lineage>
        <taxon>Bacteria</taxon>
        <taxon>Pseudomonadati</taxon>
        <taxon>Pseudomonadota</taxon>
        <taxon>Betaproteobacteria</taxon>
        <taxon>Burkholderiales</taxon>
        <taxon>Burkholderiaceae</taxon>
        <taxon>Trinickia</taxon>
    </lineage>
</organism>
<dbReference type="Gene3D" id="1.10.287.470">
    <property type="entry name" value="Helix hairpin bin"/>
    <property type="match status" value="1"/>
</dbReference>
<name>A0A2N7VCW3_9BURK</name>
<reference evidence="8 9" key="1">
    <citation type="submission" date="2018-01" db="EMBL/GenBank/DDBJ databases">
        <title>Whole genome analyses suggest that Burkholderia sensu lato contains two further novel genera in the rhizoxinica-symbiotica group Mycetohabitans gen. nov., and Trinickia gen. nov.: implications for the evolution of diazotrophy and nodulation in the Burkholderiaceae.</title>
        <authorList>
            <person name="Estrada-de los Santos P."/>
            <person name="Palmer M."/>
            <person name="Chavez-Ramirez B."/>
            <person name="Beukes C."/>
            <person name="Steenkamp E.T."/>
            <person name="Hirsch A.M."/>
            <person name="Manyaka P."/>
            <person name="Maluk M."/>
            <person name="Lafos M."/>
            <person name="Crook M."/>
            <person name="Gross E."/>
            <person name="Simon M.F."/>
            <person name="Bueno dos Reis Junior F."/>
            <person name="Poole P.S."/>
            <person name="Venter S.N."/>
            <person name="James E.K."/>
        </authorList>
    </citation>
    <scope>NUCLEOTIDE SEQUENCE [LARGE SCALE GENOMIC DNA]</scope>
    <source>
        <strain evidence="8 9">GIMN1.004</strain>
    </source>
</reference>
<dbReference type="AlphaFoldDB" id="A0A2N7VCW3"/>
<proteinExistence type="inferred from homology"/>
<dbReference type="InterPro" id="IPR058626">
    <property type="entry name" value="MdtA-like_b-barrel"/>
</dbReference>
<dbReference type="OrthoDB" id="9783047at2"/>
<dbReference type="Gene3D" id="2.40.420.20">
    <property type="match status" value="1"/>
</dbReference>
<dbReference type="Proteomes" id="UP000235616">
    <property type="component" value="Unassembled WGS sequence"/>
</dbReference>
<evidence type="ECO:0000259" key="4">
    <source>
        <dbReference type="Pfam" id="PF25876"/>
    </source>
</evidence>